<proteinExistence type="predicted"/>
<keyword evidence="3" id="KW-1185">Reference proteome</keyword>
<dbReference type="Pfam" id="PF00078">
    <property type="entry name" value="RVT_1"/>
    <property type="match status" value="1"/>
</dbReference>
<reference evidence="2" key="1">
    <citation type="journal article" date="2020" name="J Insects Food Feed">
        <title>The yellow mealworm (Tenebrio molitor) genome: a resource for the emerging insects as food and feed industry.</title>
        <authorList>
            <person name="Eriksson T."/>
            <person name="Andere A."/>
            <person name="Kelstrup H."/>
            <person name="Emery V."/>
            <person name="Picard C."/>
        </authorList>
    </citation>
    <scope>NUCLEOTIDE SEQUENCE</scope>
    <source>
        <strain evidence="2">Stoneville</strain>
        <tissue evidence="2">Whole head</tissue>
    </source>
</reference>
<dbReference type="SUPFAM" id="SSF56672">
    <property type="entry name" value="DNA/RNA polymerases"/>
    <property type="match status" value="1"/>
</dbReference>
<evidence type="ECO:0000313" key="3">
    <source>
        <dbReference type="Proteomes" id="UP000719412"/>
    </source>
</evidence>
<gene>
    <name evidence="2" type="ORF">GEV33_010782</name>
</gene>
<name>A0A8J6HBZ7_TENMO</name>
<dbReference type="InterPro" id="IPR043128">
    <property type="entry name" value="Rev_trsase/Diguanyl_cyclase"/>
</dbReference>
<dbReference type="PANTHER" id="PTHR47027">
    <property type="entry name" value="REVERSE TRANSCRIPTASE DOMAIN-CONTAINING PROTEIN"/>
    <property type="match status" value="1"/>
</dbReference>
<dbReference type="PROSITE" id="PS50878">
    <property type="entry name" value="RT_POL"/>
    <property type="match status" value="1"/>
</dbReference>
<feature type="domain" description="Reverse transcriptase" evidence="1">
    <location>
        <begin position="1"/>
        <end position="161"/>
    </location>
</feature>
<accession>A0A8J6HBZ7</accession>
<dbReference type="Gene3D" id="3.30.70.270">
    <property type="match status" value="1"/>
</dbReference>
<dbReference type="GO" id="GO:0071897">
    <property type="term" value="P:DNA biosynthetic process"/>
    <property type="evidence" value="ECO:0007669"/>
    <property type="project" value="UniProtKB-ARBA"/>
</dbReference>
<dbReference type="Proteomes" id="UP000719412">
    <property type="component" value="Unassembled WGS sequence"/>
</dbReference>
<protein>
    <recommendedName>
        <fullName evidence="1">Reverse transcriptase domain-containing protein</fullName>
    </recommendedName>
</protein>
<evidence type="ECO:0000259" key="1">
    <source>
        <dbReference type="PROSITE" id="PS50878"/>
    </source>
</evidence>
<evidence type="ECO:0000313" key="2">
    <source>
        <dbReference type="EMBL" id="KAH0812009.1"/>
    </source>
</evidence>
<reference evidence="2" key="2">
    <citation type="submission" date="2021-08" db="EMBL/GenBank/DDBJ databases">
        <authorList>
            <person name="Eriksson T."/>
        </authorList>
    </citation>
    <scope>NUCLEOTIDE SEQUENCE</scope>
    <source>
        <strain evidence="2">Stoneville</strain>
        <tissue evidence="2">Whole head</tissue>
    </source>
</reference>
<sequence length="422" mass="51190">MFECMRERGISEWLVRKVEEIYARTRNKVKVGEKEGEWFETTKGVRQGCPLSPLLFTIYVADVDEMLKKAQAGGVVVGREKVWSLAFADDMVIVAKSEREMKEMMRNLEKYVRKKKLEVNVEKTKMMVFSKRKRKNEESEWKWEESKIERVSEFKYLGYTFNERATVRAQVREVVRKANKVVGCVWGIGERMWGGEFGRRMMMFESMVESVLMYGAEIWGWKEREEVERVQEKYLRWVLGVDRETPGGKESAKFEDRMGGREECRILTECYREKKKNADEEEREKYWMCAELSERDRDTDKQERRERIKEARYNREYERCVTEEVPVYLGRESTKERKMMARFRCGNEERENKYWMEEEERMCRMCREERETIEHMWRGCGEMREREEKERGEILNEDGREIGWMKEVWKRRERIEKERGGE</sequence>
<dbReference type="InterPro" id="IPR043502">
    <property type="entry name" value="DNA/RNA_pol_sf"/>
</dbReference>
<dbReference type="AlphaFoldDB" id="A0A8J6HBZ7"/>
<dbReference type="PANTHER" id="PTHR47027:SF20">
    <property type="entry name" value="REVERSE TRANSCRIPTASE-LIKE PROTEIN WITH RNA-DIRECTED DNA POLYMERASE DOMAIN"/>
    <property type="match status" value="1"/>
</dbReference>
<dbReference type="EMBL" id="JABDTM020026377">
    <property type="protein sequence ID" value="KAH0812009.1"/>
    <property type="molecule type" value="Genomic_DNA"/>
</dbReference>
<dbReference type="InterPro" id="IPR000477">
    <property type="entry name" value="RT_dom"/>
</dbReference>
<comment type="caution">
    <text evidence="2">The sequence shown here is derived from an EMBL/GenBank/DDBJ whole genome shotgun (WGS) entry which is preliminary data.</text>
</comment>
<dbReference type="CDD" id="cd01650">
    <property type="entry name" value="RT_nLTR_like"/>
    <property type="match status" value="1"/>
</dbReference>
<organism evidence="2 3">
    <name type="scientific">Tenebrio molitor</name>
    <name type="common">Yellow mealworm beetle</name>
    <dbReference type="NCBI Taxonomy" id="7067"/>
    <lineage>
        <taxon>Eukaryota</taxon>
        <taxon>Metazoa</taxon>
        <taxon>Ecdysozoa</taxon>
        <taxon>Arthropoda</taxon>
        <taxon>Hexapoda</taxon>
        <taxon>Insecta</taxon>
        <taxon>Pterygota</taxon>
        <taxon>Neoptera</taxon>
        <taxon>Endopterygota</taxon>
        <taxon>Coleoptera</taxon>
        <taxon>Polyphaga</taxon>
        <taxon>Cucujiformia</taxon>
        <taxon>Tenebrionidae</taxon>
        <taxon>Tenebrio</taxon>
    </lineage>
</organism>